<feature type="region of interest" description="Disordered" evidence="1">
    <location>
        <begin position="55"/>
        <end position="89"/>
    </location>
</feature>
<reference key="2">
    <citation type="submission" date="2011-03" db="EMBL/GenBank/DDBJ databases">
        <title>Complete Genome Sequence of a beneficial plant roots-associated bacterium Pseudomonas brassicacearum.</title>
        <authorList>
            <person name="Ortet P."/>
            <person name="Barakat M."/>
            <person name="Lalaouna D."/>
            <person name="Fochesato S."/>
            <person name="Barbe V."/>
            <person name="Santaella C."/>
            <person name="Heulin T."/>
            <person name="Achouak W."/>
        </authorList>
    </citation>
    <scope>NUCLEOTIDE SEQUENCE</scope>
    <source>
        <strain>NFM421</strain>
    </source>
</reference>
<reference evidence="2 3" key="1">
    <citation type="journal article" date="2011" name="J. Bacteriol.">
        <title>Complete genome sequence of a beneficial plant root-associated bacterium, Pseudomonas brassicacearum.</title>
        <authorList>
            <person name="Ortet P."/>
            <person name="Barakat M."/>
            <person name="Lalaouna D."/>
            <person name="Fochesato S."/>
            <person name="Barbe V."/>
            <person name="Vacherie B."/>
            <person name="Santaella C."/>
            <person name="Heulin T."/>
            <person name="Achouak W."/>
        </authorList>
    </citation>
    <scope>NUCLEOTIDE SEQUENCE [LARGE SCALE GENOMIC DNA]</scope>
    <source>
        <strain evidence="2 3">NFM421</strain>
    </source>
</reference>
<dbReference type="EMBL" id="CP002585">
    <property type="protein sequence ID" value="AEA71757.1"/>
    <property type="molecule type" value="Genomic_DNA"/>
</dbReference>
<protein>
    <submittedName>
        <fullName evidence="2">Uncharacterized protein</fullName>
    </submittedName>
</protein>
<dbReference type="HOGENOM" id="CLU_2452273_0_0_6"/>
<gene>
    <name evidence="2" type="ORF">PSEBR_m1665</name>
</gene>
<name>F2K630_PSEBN</name>
<dbReference type="Proteomes" id="UP000006692">
    <property type="component" value="Chromosome"/>
</dbReference>
<dbReference type="AlphaFoldDB" id="F2K630"/>
<evidence type="ECO:0000313" key="2">
    <source>
        <dbReference type="EMBL" id="AEA71757.1"/>
    </source>
</evidence>
<dbReference type="KEGG" id="pba:PSEBR_m1665"/>
<accession>F2K630</accession>
<evidence type="ECO:0000256" key="1">
    <source>
        <dbReference type="SAM" id="MobiDB-lite"/>
    </source>
</evidence>
<proteinExistence type="predicted"/>
<evidence type="ECO:0000313" key="3">
    <source>
        <dbReference type="Proteomes" id="UP000006692"/>
    </source>
</evidence>
<sequence length="89" mass="9518">MLAIAIDQLASALDVPLSSRASFAPTDLTGVQPQEPGRLSGRLAMDVDLRRPVNHVSGPYSALPKVNHCKGGTISRRHPKNGYTPKSQT</sequence>
<organism evidence="2 3">
    <name type="scientific">Pseudomonas brassicacearum (strain NFM421)</name>
    <dbReference type="NCBI Taxonomy" id="994484"/>
    <lineage>
        <taxon>Bacteria</taxon>
        <taxon>Pseudomonadati</taxon>
        <taxon>Pseudomonadota</taxon>
        <taxon>Gammaproteobacteria</taxon>
        <taxon>Pseudomonadales</taxon>
        <taxon>Pseudomonadaceae</taxon>
        <taxon>Pseudomonas</taxon>
    </lineage>
</organism>